<proteinExistence type="predicted"/>
<feature type="region of interest" description="Disordered" evidence="1">
    <location>
        <begin position="1"/>
        <end position="22"/>
    </location>
</feature>
<dbReference type="STRING" id="1386089.N865_05210"/>
<evidence type="ECO:0000313" key="3">
    <source>
        <dbReference type="Proteomes" id="UP000019489"/>
    </source>
</evidence>
<evidence type="ECO:0000313" key="2">
    <source>
        <dbReference type="EMBL" id="EWT02487.1"/>
    </source>
</evidence>
<keyword evidence="3" id="KW-1185">Reference proteome</keyword>
<evidence type="ECO:0000256" key="1">
    <source>
        <dbReference type="SAM" id="MobiDB-lite"/>
    </source>
</evidence>
<evidence type="ECO:0008006" key="4">
    <source>
        <dbReference type="Google" id="ProtNLM"/>
    </source>
</evidence>
<dbReference type="OrthoDB" id="5521286at2"/>
<protein>
    <recommendedName>
        <fullName evidence="4">DUF3800 domain-containing protein</fullName>
    </recommendedName>
</protein>
<dbReference type="EMBL" id="AWSA01000010">
    <property type="protein sequence ID" value="EWT02487.1"/>
    <property type="molecule type" value="Genomic_DNA"/>
</dbReference>
<dbReference type="PATRIC" id="fig|1386089.3.peg.1280"/>
<comment type="caution">
    <text evidence="2">The sequence shown here is derived from an EMBL/GenBank/DDBJ whole genome shotgun (WGS) entry which is preliminary data.</text>
</comment>
<reference evidence="2 3" key="1">
    <citation type="submission" date="2013-08" db="EMBL/GenBank/DDBJ databases">
        <title>Intrasporangium oryzae NRRL B-24470.</title>
        <authorList>
            <person name="Liu H."/>
            <person name="Wang G."/>
        </authorList>
    </citation>
    <scope>NUCLEOTIDE SEQUENCE [LARGE SCALE GENOMIC DNA]</scope>
    <source>
        <strain evidence="2 3">NRRL B-24470</strain>
    </source>
</reference>
<gene>
    <name evidence="2" type="ORF">N865_05210</name>
</gene>
<sequence>MTASTRPSAPVEVACDESGSEGDKLVGGSTDVFAHASLVVDTRTAVETIARIRVEARSPATEVKASVVLREQNRRVLEWLLGPDGPLHGAAHVHLTDKVFHLTTALVRTAAVGDAALARNAMLLGREAVTRIGEDAWLALLGAFNDLVRARTPEDAVRYAAHLREHLRGLAEAARDTAVASLLGRIALGLPAWGAGVGGVVAAREHVLPALDPIVPAVAAVVAFWGAEGRRVQVVHDVQAALTPERVAHIEQMAQSGALAGIRFVDSRTDPRVQLADLLAGAARRIASDALAGRPDPDLAELIRPYVSPSSIWADPVSWELIGPGDLAQRHTGEAAS</sequence>
<organism evidence="2 3">
    <name type="scientific">Intrasporangium oryzae NRRL B-24470</name>
    <dbReference type="NCBI Taxonomy" id="1386089"/>
    <lineage>
        <taxon>Bacteria</taxon>
        <taxon>Bacillati</taxon>
        <taxon>Actinomycetota</taxon>
        <taxon>Actinomycetes</taxon>
        <taxon>Micrococcales</taxon>
        <taxon>Intrasporangiaceae</taxon>
        <taxon>Intrasporangium</taxon>
    </lineage>
</organism>
<accession>W9GBA7</accession>
<dbReference type="AlphaFoldDB" id="W9GBA7"/>
<name>W9GBA7_9MICO</name>
<dbReference type="Proteomes" id="UP000019489">
    <property type="component" value="Unassembled WGS sequence"/>
</dbReference>
<dbReference type="eggNOG" id="ENOG502Z9UU">
    <property type="taxonomic scope" value="Bacteria"/>
</dbReference>
<dbReference type="RefSeq" id="WP_034803030.1">
    <property type="nucleotide sequence ID" value="NZ_AWSA01000010.1"/>
</dbReference>